<dbReference type="GO" id="GO:0004864">
    <property type="term" value="F:protein phosphatase inhibitor activity"/>
    <property type="evidence" value="ECO:0007669"/>
    <property type="project" value="InterPro"/>
</dbReference>
<keyword evidence="2" id="KW-1185">Reference proteome</keyword>
<proteinExistence type="predicted"/>
<dbReference type="InterPro" id="IPR023393">
    <property type="entry name" value="START-like_dom_sf"/>
</dbReference>
<protein>
    <submittedName>
        <fullName evidence="1">Uncharacterized protein</fullName>
    </submittedName>
</protein>
<dbReference type="GO" id="GO:0038023">
    <property type="term" value="F:signaling receptor activity"/>
    <property type="evidence" value="ECO:0007669"/>
    <property type="project" value="InterPro"/>
</dbReference>
<dbReference type="InterPro" id="IPR050279">
    <property type="entry name" value="Plant_def-hormone_signal"/>
</dbReference>
<dbReference type="InterPro" id="IPR024949">
    <property type="entry name" value="Bet_v_I_allergen"/>
</dbReference>
<dbReference type="Gene3D" id="3.30.530.20">
    <property type="match status" value="1"/>
</dbReference>
<sequence>VSKFEVENVSSFPPERLFKALILDRDRLLPKLLSEVIKSIETVEGDGKAGSVKLI</sequence>
<reference evidence="1 2" key="1">
    <citation type="journal article" date="2013" name="BMC Genomics">
        <title>The miniature genome of a carnivorous plant Genlisea aurea contains a low number of genes and short non-coding sequences.</title>
        <authorList>
            <person name="Leushkin E.V."/>
            <person name="Sutormin R.A."/>
            <person name="Nabieva E.R."/>
            <person name="Penin A.A."/>
            <person name="Kondrashov A.S."/>
            <person name="Logacheva M.D."/>
        </authorList>
    </citation>
    <scope>NUCLEOTIDE SEQUENCE [LARGE SCALE GENOMIC DNA]</scope>
</reference>
<dbReference type="GO" id="GO:0005634">
    <property type="term" value="C:nucleus"/>
    <property type="evidence" value="ECO:0007669"/>
    <property type="project" value="TreeGrafter"/>
</dbReference>
<dbReference type="OrthoDB" id="1880172at2759"/>
<dbReference type="GO" id="GO:0009738">
    <property type="term" value="P:abscisic acid-activated signaling pathway"/>
    <property type="evidence" value="ECO:0007669"/>
    <property type="project" value="InterPro"/>
</dbReference>
<dbReference type="PANTHER" id="PTHR31213:SF70">
    <property type="entry name" value="MAJOR ALLERGEN PRU AR 1-LIKE"/>
    <property type="match status" value="1"/>
</dbReference>
<dbReference type="GO" id="GO:0005737">
    <property type="term" value="C:cytoplasm"/>
    <property type="evidence" value="ECO:0007669"/>
    <property type="project" value="TreeGrafter"/>
</dbReference>
<evidence type="ECO:0000313" key="1">
    <source>
        <dbReference type="EMBL" id="EPS71074.1"/>
    </source>
</evidence>
<dbReference type="SUPFAM" id="SSF55961">
    <property type="entry name" value="Bet v1-like"/>
    <property type="match status" value="1"/>
</dbReference>
<dbReference type="AlphaFoldDB" id="S8CUM7"/>
<feature type="non-terminal residue" evidence="1">
    <location>
        <position position="55"/>
    </location>
</feature>
<evidence type="ECO:0000313" key="2">
    <source>
        <dbReference type="Proteomes" id="UP000015453"/>
    </source>
</evidence>
<dbReference type="PRINTS" id="PR00634">
    <property type="entry name" value="BETALLERGEN"/>
</dbReference>
<dbReference type="GO" id="GO:0010427">
    <property type="term" value="F:abscisic acid binding"/>
    <property type="evidence" value="ECO:0007669"/>
    <property type="project" value="InterPro"/>
</dbReference>
<gene>
    <name evidence="1" type="ORF">M569_03685</name>
</gene>
<comment type="caution">
    <text evidence="1">The sequence shown here is derived from an EMBL/GenBank/DDBJ whole genome shotgun (WGS) entry which is preliminary data.</text>
</comment>
<feature type="non-terminal residue" evidence="1">
    <location>
        <position position="1"/>
    </location>
</feature>
<dbReference type="PANTHER" id="PTHR31213">
    <property type="entry name" value="OS08G0374000 PROTEIN-RELATED"/>
    <property type="match status" value="1"/>
</dbReference>
<name>S8CUM7_9LAMI</name>
<dbReference type="EMBL" id="AUSU01001420">
    <property type="protein sequence ID" value="EPS71074.1"/>
    <property type="molecule type" value="Genomic_DNA"/>
</dbReference>
<organism evidence="1 2">
    <name type="scientific">Genlisea aurea</name>
    <dbReference type="NCBI Taxonomy" id="192259"/>
    <lineage>
        <taxon>Eukaryota</taxon>
        <taxon>Viridiplantae</taxon>
        <taxon>Streptophyta</taxon>
        <taxon>Embryophyta</taxon>
        <taxon>Tracheophyta</taxon>
        <taxon>Spermatophyta</taxon>
        <taxon>Magnoliopsida</taxon>
        <taxon>eudicotyledons</taxon>
        <taxon>Gunneridae</taxon>
        <taxon>Pentapetalae</taxon>
        <taxon>asterids</taxon>
        <taxon>lamiids</taxon>
        <taxon>Lamiales</taxon>
        <taxon>Lentibulariaceae</taxon>
        <taxon>Genlisea</taxon>
    </lineage>
</organism>
<dbReference type="Proteomes" id="UP000015453">
    <property type="component" value="Unassembled WGS sequence"/>
</dbReference>
<accession>S8CUM7</accession>